<dbReference type="InterPro" id="IPR009351">
    <property type="entry name" value="AlkZ-like"/>
</dbReference>
<dbReference type="EMBL" id="BAAAGX010000007">
    <property type="protein sequence ID" value="GAA0233029.1"/>
    <property type="molecule type" value="Genomic_DNA"/>
</dbReference>
<name>A0ABP3DKW5_9ACTN</name>
<dbReference type="Proteomes" id="UP001500967">
    <property type="component" value="Unassembled WGS sequence"/>
</dbReference>
<gene>
    <name evidence="1" type="ORF">GCM10009539_17970</name>
</gene>
<organism evidence="1 2">
    <name type="scientific">Cryptosporangium japonicum</name>
    <dbReference type="NCBI Taxonomy" id="80872"/>
    <lineage>
        <taxon>Bacteria</taxon>
        <taxon>Bacillati</taxon>
        <taxon>Actinomycetota</taxon>
        <taxon>Actinomycetes</taxon>
        <taxon>Cryptosporangiales</taxon>
        <taxon>Cryptosporangiaceae</taxon>
        <taxon>Cryptosporangium</taxon>
    </lineage>
</organism>
<dbReference type="Pfam" id="PF06224">
    <property type="entry name" value="AlkZ-like"/>
    <property type="match status" value="1"/>
</dbReference>
<accession>A0ABP3DKW5</accession>
<reference evidence="2" key="1">
    <citation type="journal article" date="2019" name="Int. J. Syst. Evol. Microbiol.">
        <title>The Global Catalogue of Microorganisms (GCM) 10K type strain sequencing project: providing services to taxonomists for standard genome sequencing and annotation.</title>
        <authorList>
            <consortium name="The Broad Institute Genomics Platform"/>
            <consortium name="The Broad Institute Genome Sequencing Center for Infectious Disease"/>
            <person name="Wu L."/>
            <person name="Ma J."/>
        </authorList>
    </citation>
    <scope>NUCLEOTIDE SEQUENCE [LARGE SCALE GENOMIC DNA]</scope>
    <source>
        <strain evidence="2">JCM 10425</strain>
    </source>
</reference>
<comment type="caution">
    <text evidence="1">The sequence shown here is derived from an EMBL/GenBank/DDBJ whole genome shotgun (WGS) entry which is preliminary data.</text>
</comment>
<keyword evidence="1" id="KW-0238">DNA-binding</keyword>
<dbReference type="PANTHER" id="PTHR38479:SF2">
    <property type="entry name" value="WINGED HELIX DNA-BINDING DOMAIN-CONTAINING PROTEIN"/>
    <property type="match status" value="1"/>
</dbReference>
<keyword evidence="2" id="KW-1185">Reference proteome</keyword>
<dbReference type="PANTHER" id="PTHR38479">
    <property type="entry name" value="LMO0824 PROTEIN"/>
    <property type="match status" value="1"/>
</dbReference>
<protein>
    <submittedName>
        <fullName evidence="1">Winged helix DNA-binding domain-containing protein</fullName>
    </submittedName>
</protein>
<dbReference type="RefSeq" id="WP_344648273.1">
    <property type="nucleotide sequence ID" value="NZ_BAAAGX010000007.1"/>
</dbReference>
<evidence type="ECO:0000313" key="2">
    <source>
        <dbReference type="Proteomes" id="UP001500967"/>
    </source>
</evidence>
<proteinExistence type="predicted"/>
<dbReference type="GO" id="GO:0003677">
    <property type="term" value="F:DNA binding"/>
    <property type="evidence" value="ECO:0007669"/>
    <property type="project" value="UniProtKB-KW"/>
</dbReference>
<sequence>MQRLTWSEVHARRLSRHHLTTPGTGFAAVARAMGGVHAQVMSAAELSLGLRVGGATRTDVREALWRDRTIVKTFGPRGTVHLLAADDAPIWTSALAAVPAPNRFPDGVRLDDARTQEVVTAIGDALDGDALTIDELSDAVVARTGPWAGELTMPAFGGMWPRWRQVLHVAGHRGVLAFGPNRGRKVTYVNPRIVPADQGRALAQVLRWYLAAYGPARPDHFAQWLAAPKPWAAALFEAADLEPVDVEGTVGWVLAGDTAPAPACGDHVRLLPYFDAYQVGCHPREQVFPGRAGQRALARTQAGNYPVVLVGGVVAGVWHVRRSGRRLAITVEELTPVARAGLEHEVARVGVVLEGEPALTVGTVTSGPHA</sequence>
<evidence type="ECO:0000313" key="1">
    <source>
        <dbReference type="EMBL" id="GAA0233029.1"/>
    </source>
</evidence>